<evidence type="ECO:0000313" key="4">
    <source>
        <dbReference type="Proteomes" id="UP000198703"/>
    </source>
</evidence>
<protein>
    <submittedName>
        <fullName evidence="3">NADH-quinone oxidoreductase subunit E</fullName>
    </submittedName>
</protein>
<proteinExistence type="predicted"/>
<feature type="region of interest" description="Disordered" evidence="1">
    <location>
        <begin position="61"/>
        <end position="91"/>
    </location>
</feature>
<organism evidence="3 4">
    <name type="scientific">Rubrimonas cliftonensis</name>
    <dbReference type="NCBI Taxonomy" id="89524"/>
    <lineage>
        <taxon>Bacteria</taxon>
        <taxon>Pseudomonadati</taxon>
        <taxon>Pseudomonadota</taxon>
        <taxon>Alphaproteobacteria</taxon>
        <taxon>Rhodobacterales</taxon>
        <taxon>Paracoccaceae</taxon>
        <taxon>Rubrimonas</taxon>
    </lineage>
</organism>
<reference evidence="3 4" key="1">
    <citation type="submission" date="2016-10" db="EMBL/GenBank/DDBJ databases">
        <authorList>
            <person name="de Groot N.N."/>
        </authorList>
    </citation>
    <scope>NUCLEOTIDE SEQUENCE [LARGE SCALE GENOMIC DNA]</scope>
    <source>
        <strain evidence="3 4">DSM 15345</strain>
    </source>
</reference>
<dbReference type="AlphaFoldDB" id="A0A1H3ZEM7"/>
<feature type="compositionally biased region" description="Low complexity" evidence="1">
    <location>
        <begin position="70"/>
        <end position="91"/>
    </location>
</feature>
<keyword evidence="2" id="KW-0812">Transmembrane</keyword>
<evidence type="ECO:0000313" key="3">
    <source>
        <dbReference type="EMBL" id="SEA21762.1"/>
    </source>
</evidence>
<dbReference type="Gene3D" id="1.10.150.20">
    <property type="entry name" value="5' to 3' exonuclease, C-terminal subdomain"/>
    <property type="match status" value="1"/>
</dbReference>
<keyword evidence="2" id="KW-1133">Transmembrane helix</keyword>
<sequence length="227" mass="23124">MLGELSRRDRIVLAVIWSAAFGLAVMMGLRGVASDVAMVAFGLIAFGLLLSFSLREAKEAGSAPEEKEAGSAASAEAAAPARPAAEAAAPTSPAAAAAPVNVVAERASAPVDGMAAPNAVDAPGARGDAGKPELLDAPRAGGGDDLKLIKGVGPKLEAMLNRMGIHHFDQIAGWTGEEVAWVDDNLEGFRGRVSRDGWVDQARVLASGGATEFSERAAKGDVPTSRA</sequence>
<evidence type="ECO:0000256" key="2">
    <source>
        <dbReference type="SAM" id="Phobius"/>
    </source>
</evidence>
<dbReference type="Proteomes" id="UP000198703">
    <property type="component" value="Unassembled WGS sequence"/>
</dbReference>
<dbReference type="STRING" id="89524.SAMN05444370_103495"/>
<dbReference type="EMBL" id="FNQM01000003">
    <property type="protein sequence ID" value="SEA21762.1"/>
    <property type="molecule type" value="Genomic_DNA"/>
</dbReference>
<feature type="transmembrane region" description="Helical" evidence="2">
    <location>
        <begin position="36"/>
        <end position="54"/>
    </location>
</feature>
<accession>A0A1H3ZEM7</accession>
<dbReference type="RefSeq" id="WP_245730960.1">
    <property type="nucleotide sequence ID" value="NZ_FNQM01000003.1"/>
</dbReference>
<keyword evidence="4" id="KW-1185">Reference proteome</keyword>
<gene>
    <name evidence="3" type="ORF">SAMN05444370_103495</name>
</gene>
<evidence type="ECO:0000256" key="1">
    <source>
        <dbReference type="SAM" id="MobiDB-lite"/>
    </source>
</evidence>
<keyword evidence="2" id="KW-0472">Membrane</keyword>
<feature type="transmembrane region" description="Helical" evidence="2">
    <location>
        <begin position="12"/>
        <end position="30"/>
    </location>
</feature>
<name>A0A1H3ZEM7_9RHOB</name>